<protein>
    <submittedName>
        <fullName evidence="1">Uncharacterized protein</fullName>
    </submittedName>
</protein>
<gene>
    <name evidence="1" type="ORF">POCTA_138.1.T0430009</name>
</gene>
<evidence type="ECO:0000313" key="2">
    <source>
        <dbReference type="Proteomes" id="UP000683925"/>
    </source>
</evidence>
<dbReference type="Proteomes" id="UP000683925">
    <property type="component" value="Unassembled WGS sequence"/>
</dbReference>
<proteinExistence type="predicted"/>
<keyword evidence="2" id="KW-1185">Reference proteome</keyword>
<accession>A0A8S1UGA3</accession>
<comment type="caution">
    <text evidence="1">The sequence shown here is derived from an EMBL/GenBank/DDBJ whole genome shotgun (WGS) entry which is preliminary data.</text>
</comment>
<name>A0A8S1UGA3_PAROT</name>
<dbReference type="AlphaFoldDB" id="A0A8S1UGA3"/>
<sequence>MRRAWSQVEWPQIQKLFLQIQITIIWEKLSQILYKLVLTSP</sequence>
<organism evidence="1 2">
    <name type="scientific">Paramecium octaurelia</name>
    <dbReference type="NCBI Taxonomy" id="43137"/>
    <lineage>
        <taxon>Eukaryota</taxon>
        <taxon>Sar</taxon>
        <taxon>Alveolata</taxon>
        <taxon>Ciliophora</taxon>
        <taxon>Intramacronucleata</taxon>
        <taxon>Oligohymenophorea</taxon>
        <taxon>Peniculida</taxon>
        <taxon>Parameciidae</taxon>
        <taxon>Paramecium</taxon>
    </lineage>
</organism>
<dbReference type="EMBL" id="CAJJDP010000043">
    <property type="protein sequence ID" value="CAD8163133.1"/>
    <property type="molecule type" value="Genomic_DNA"/>
</dbReference>
<reference evidence="1" key="1">
    <citation type="submission" date="2021-01" db="EMBL/GenBank/DDBJ databases">
        <authorList>
            <consortium name="Genoscope - CEA"/>
            <person name="William W."/>
        </authorList>
    </citation>
    <scope>NUCLEOTIDE SEQUENCE</scope>
</reference>
<evidence type="ECO:0000313" key="1">
    <source>
        <dbReference type="EMBL" id="CAD8163133.1"/>
    </source>
</evidence>